<dbReference type="PANTHER" id="PTHR42879:SF2">
    <property type="entry name" value="3-OXOACYL-[ACYL-CARRIER-PROTEIN] REDUCTASE FABG"/>
    <property type="match status" value="1"/>
</dbReference>
<dbReference type="EMBL" id="RWKW01000062">
    <property type="protein sequence ID" value="RST85220.1"/>
    <property type="molecule type" value="Genomic_DNA"/>
</dbReference>
<dbReference type="Gene3D" id="3.40.50.720">
    <property type="entry name" value="NAD(P)-binding Rossmann-like Domain"/>
    <property type="match status" value="1"/>
</dbReference>
<dbReference type="InterPro" id="IPR036291">
    <property type="entry name" value="NAD(P)-bd_dom_sf"/>
</dbReference>
<dbReference type="SUPFAM" id="SSF51735">
    <property type="entry name" value="NAD(P)-binding Rossmann-fold domains"/>
    <property type="match status" value="1"/>
</dbReference>
<dbReference type="Pfam" id="PF13561">
    <property type="entry name" value="adh_short_C2"/>
    <property type="match status" value="1"/>
</dbReference>
<feature type="domain" description="Ketoreductase" evidence="3">
    <location>
        <begin position="7"/>
        <end position="184"/>
    </location>
</feature>
<keyword evidence="5" id="KW-1185">Reference proteome</keyword>
<organism evidence="4 5">
    <name type="scientific">Aquibium carbonis</name>
    <dbReference type="NCBI Taxonomy" id="2495581"/>
    <lineage>
        <taxon>Bacteria</taxon>
        <taxon>Pseudomonadati</taxon>
        <taxon>Pseudomonadota</taxon>
        <taxon>Alphaproteobacteria</taxon>
        <taxon>Hyphomicrobiales</taxon>
        <taxon>Phyllobacteriaceae</taxon>
        <taxon>Aquibium</taxon>
    </lineage>
</organism>
<sequence>MDGFRGRKAVVTGASRGLGRAMAAALAAAGMEVVITGRDRDAMAATVAQIEAAGGRVEAHALDVTETADVERFAENVWSAGPVDVVIANAGISLVKPAIETTDADFMRVIEANVLGTFATMRSFGSRMRRRGSGKLLAISSDIGIRGSANWVAYAASKGAINAMVKTLAWEWAPTLTVNAIAPGAFSTDINSHLLSVPEIMTAITAETPLARVGDPAEIGPLALFLAGPGSDFMTGQIISLDGGIQKS</sequence>
<dbReference type="AlphaFoldDB" id="A0A3S0AR99"/>
<dbReference type="CDD" id="cd05233">
    <property type="entry name" value="SDR_c"/>
    <property type="match status" value="1"/>
</dbReference>
<keyword evidence="2" id="KW-0560">Oxidoreductase</keyword>
<evidence type="ECO:0000256" key="2">
    <source>
        <dbReference type="ARBA" id="ARBA00023002"/>
    </source>
</evidence>
<dbReference type="SMART" id="SM00822">
    <property type="entry name" value="PKS_KR"/>
    <property type="match status" value="1"/>
</dbReference>
<dbReference type="OrthoDB" id="9804774at2"/>
<dbReference type="PANTHER" id="PTHR42879">
    <property type="entry name" value="3-OXOACYL-(ACYL-CARRIER-PROTEIN) REDUCTASE"/>
    <property type="match status" value="1"/>
</dbReference>
<dbReference type="InterPro" id="IPR020904">
    <property type="entry name" value="Sc_DH/Rdtase_CS"/>
</dbReference>
<evidence type="ECO:0000259" key="3">
    <source>
        <dbReference type="SMART" id="SM00822"/>
    </source>
</evidence>
<dbReference type="InterPro" id="IPR002347">
    <property type="entry name" value="SDR_fam"/>
</dbReference>
<name>A0A3S0AR99_9HYPH</name>
<accession>A0A3S0AR99</accession>
<dbReference type="GO" id="GO:0016491">
    <property type="term" value="F:oxidoreductase activity"/>
    <property type="evidence" value="ECO:0007669"/>
    <property type="project" value="UniProtKB-KW"/>
</dbReference>
<dbReference type="InterPro" id="IPR057326">
    <property type="entry name" value="KR_dom"/>
</dbReference>
<dbReference type="PRINTS" id="PR00080">
    <property type="entry name" value="SDRFAMILY"/>
</dbReference>
<dbReference type="FunFam" id="3.40.50.720:FF:000173">
    <property type="entry name" value="3-oxoacyl-[acyl-carrier protein] reductase"/>
    <property type="match status" value="1"/>
</dbReference>
<protein>
    <submittedName>
        <fullName evidence="4">SDR family oxidoreductase</fullName>
    </submittedName>
</protein>
<evidence type="ECO:0000313" key="5">
    <source>
        <dbReference type="Proteomes" id="UP000278398"/>
    </source>
</evidence>
<dbReference type="RefSeq" id="WP_126701118.1">
    <property type="nucleotide sequence ID" value="NZ_RWKW01000062.1"/>
</dbReference>
<proteinExistence type="inferred from homology"/>
<comment type="caution">
    <text evidence="4">The sequence shown here is derived from an EMBL/GenBank/DDBJ whole genome shotgun (WGS) entry which is preliminary data.</text>
</comment>
<gene>
    <name evidence="4" type="ORF">EJC49_16915</name>
</gene>
<dbReference type="InterPro" id="IPR050259">
    <property type="entry name" value="SDR"/>
</dbReference>
<dbReference type="Proteomes" id="UP000278398">
    <property type="component" value="Unassembled WGS sequence"/>
</dbReference>
<evidence type="ECO:0000256" key="1">
    <source>
        <dbReference type="ARBA" id="ARBA00006484"/>
    </source>
</evidence>
<dbReference type="PROSITE" id="PS00061">
    <property type="entry name" value="ADH_SHORT"/>
    <property type="match status" value="1"/>
</dbReference>
<comment type="similarity">
    <text evidence="1">Belongs to the short-chain dehydrogenases/reductases (SDR) family.</text>
</comment>
<reference evidence="4 5" key="1">
    <citation type="submission" date="2018-12" db="EMBL/GenBank/DDBJ databases">
        <title>Mesorhizobium carbonis sp. nov., isolated from coal mine water.</title>
        <authorList>
            <person name="Xin W."/>
            <person name="Xu Z."/>
            <person name="Xiang F."/>
            <person name="Zhang J."/>
            <person name="Xi L."/>
            <person name="Liu J."/>
        </authorList>
    </citation>
    <scope>NUCLEOTIDE SEQUENCE [LARGE SCALE GENOMIC DNA]</scope>
    <source>
        <strain evidence="4 5">B2.3</strain>
    </source>
</reference>
<evidence type="ECO:0000313" key="4">
    <source>
        <dbReference type="EMBL" id="RST85220.1"/>
    </source>
</evidence>
<dbReference type="PRINTS" id="PR00081">
    <property type="entry name" value="GDHRDH"/>
</dbReference>
<dbReference type="GO" id="GO:0032787">
    <property type="term" value="P:monocarboxylic acid metabolic process"/>
    <property type="evidence" value="ECO:0007669"/>
    <property type="project" value="UniProtKB-ARBA"/>
</dbReference>